<evidence type="ECO:0000256" key="3">
    <source>
        <dbReference type="ARBA" id="ARBA00023002"/>
    </source>
</evidence>
<keyword evidence="2 6" id="KW-0288">FMN</keyword>
<evidence type="ECO:0000259" key="8">
    <source>
        <dbReference type="Pfam" id="PF00296"/>
    </source>
</evidence>
<evidence type="ECO:0000256" key="4">
    <source>
        <dbReference type="ARBA" id="ARBA00023033"/>
    </source>
</evidence>
<gene>
    <name evidence="9" type="ORF">BCF44_12912</name>
</gene>
<dbReference type="CDD" id="cd01095">
    <property type="entry name" value="Nitrilotriacetate_monoxgenase"/>
    <property type="match status" value="1"/>
</dbReference>
<dbReference type="SUPFAM" id="SSF51679">
    <property type="entry name" value="Bacterial luciferase-like"/>
    <property type="match status" value="1"/>
</dbReference>
<evidence type="ECO:0000313" key="10">
    <source>
        <dbReference type="Proteomes" id="UP000256269"/>
    </source>
</evidence>
<dbReference type="InterPro" id="IPR011251">
    <property type="entry name" value="Luciferase-like_dom"/>
</dbReference>
<feature type="binding site" evidence="6">
    <location>
        <position position="152"/>
    </location>
    <ligand>
        <name>FMN</name>
        <dbReference type="ChEBI" id="CHEBI:58210"/>
    </ligand>
</feature>
<evidence type="ECO:0000256" key="6">
    <source>
        <dbReference type="PIRSR" id="PIRSR000337-1"/>
    </source>
</evidence>
<comment type="similarity">
    <text evidence="5">Belongs to the NtaA/SnaA/DszA monooxygenase family.</text>
</comment>
<reference evidence="9 10" key="1">
    <citation type="submission" date="2018-08" db="EMBL/GenBank/DDBJ databases">
        <title>Genomic Encyclopedia of Archaeal and Bacterial Type Strains, Phase II (KMG-II): from individual species to whole genera.</title>
        <authorList>
            <person name="Goeker M."/>
        </authorList>
    </citation>
    <scope>NUCLEOTIDE SEQUENCE [LARGE SCALE GENOMIC DNA]</scope>
    <source>
        <strain evidence="9 10">DSM 45791</strain>
    </source>
</reference>
<organism evidence="9 10">
    <name type="scientific">Kutzneria buriramensis</name>
    <dbReference type="NCBI Taxonomy" id="1045776"/>
    <lineage>
        <taxon>Bacteria</taxon>
        <taxon>Bacillati</taxon>
        <taxon>Actinomycetota</taxon>
        <taxon>Actinomycetes</taxon>
        <taxon>Pseudonocardiales</taxon>
        <taxon>Pseudonocardiaceae</taxon>
        <taxon>Kutzneria</taxon>
    </lineage>
</organism>
<keyword evidence="1 6" id="KW-0285">Flavoprotein</keyword>
<sequence length="452" mass="49255">MSTVQKKPGDRQVILAAGFPHGSPWIIWSDPASGPQVDIASFQHAVRTAEDGKLDFFMLAEALRQREHKGKLFDLDITGRTHGLTLLNALAAVTEHIGLVATVSSTYNEPYELAKQLSTLDHLSDGRAGWNIVTTSDPASGVNFRRGGFLPHAERYRRAGEFLATARKLWDSWPIETVVGDGPAGRFVDDPEVGGYRQVGAQFDIAGRFCLPASPQRHPVLVQAGDSADGRQFAVDNVDIIFSMHAEPNAGRAFYADVKARARAAGRDPDSIKIMPGTQFVIGDSRPDAEERSRELAYRQITPQNAIARLEQVWGRDLSDHDADGPVPPVRDNRDVPHSGGYAPGGRPPSAQALAWYERAQAEKLTIRELIIAVTLRHTFLGTPGQIADQITDAVRTEAADGYVLAGLTQPTGLDEFVKSVVPELQDRGVFRTEYTGATFRENLGLPPVAGR</sequence>
<feature type="domain" description="Luciferase-like" evidence="8">
    <location>
        <begin position="33"/>
        <end position="397"/>
    </location>
</feature>
<protein>
    <submittedName>
        <fullName evidence="9">FMN-dependent oxidoreductase (Nitrilotriacetate monooxygenase family)</fullName>
    </submittedName>
</protein>
<dbReference type="RefSeq" id="WP_116181636.1">
    <property type="nucleotide sequence ID" value="NZ_CP144375.1"/>
</dbReference>
<keyword evidence="3" id="KW-0560">Oxidoreductase</keyword>
<dbReference type="AlphaFoldDB" id="A0A3E0GU57"/>
<evidence type="ECO:0000256" key="1">
    <source>
        <dbReference type="ARBA" id="ARBA00022630"/>
    </source>
</evidence>
<evidence type="ECO:0000256" key="2">
    <source>
        <dbReference type="ARBA" id="ARBA00022643"/>
    </source>
</evidence>
<feature type="binding site" evidence="6">
    <location>
        <position position="227"/>
    </location>
    <ligand>
        <name>FMN</name>
        <dbReference type="ChEBI" id="CHEBI:58210"/>
    </ligand>
</feature>
<dbReference type="InterPro" id="IPR016215">
    <property type="entry name" value="NTA_MOA"/>
</dbReference>
<comment type="caution">
    <text evidence="9">The sequence shown here is derived from an EMBL/GenBank/DDBJ whole genome shotgun (WGS) entry which is preliminary data.</text>
</comment>
<dbReference type="OrthoDB" id="9135350at2"/>
<evidence type="ECO:0000256" key="7">
    <source>
        <dbReference type="SAM" id="MobiDB-lite"/>
    </source>
</evidence>
<dbReference type="GO" id="GO:0004497">
    <property type="term" value="F:monooxygenase activity"/>
    <property type="evidence" value="ECO:0007669"/>
    <property type="project" value="UniProtKB-KW"/>
</dbReference>
<keyword evidence="10" id="KW-1185">Reference proteome</keyword>
<dbReference type="PANTHER" id="PTHR30011:SF16">
    <property type="entry name" value="C2H2 FINGER DOMAIN TRANSCRIPTION FACTOR (EUROFUNG)-RELATED"/>
    <property type="match status" value="1"/>
</dbReference>
<keyword evidence="4 9" id="KW-0503">Monooxygenase</keyword>
<feature type="region of interest" description="Disordered" evidence="7">
    <location>
        <begin position="318"/>
        <end position="348"/>
    </location>
</feature>
<dbReference type="Proteomes" id="UP000256269">
    <property type="component" value="Unassembled WGS sequence"/>
</dbReference>
<feature type="binding site" evidence="6">
    <location>
        <position position="102"/>
    </location>
    <ligand>
        <name>FMN</name>
        <dbReference type="ChEBI" id="CHEBI:58210"/>
    </ligand>
</feature>
<evidence type="ECO:0000256" key="5">
    <source>
        <dbReference type="ARBA" id="ARBA00033748"/>
    </source>
</evidence>
<dbReference type="PIRSF" id="PIRSF000337">
    <property type="entry name" value="NTA_MOA"/>
    <property type="match status" value="1"/>
</dbReference>
<dbReference type="InterPro" id="IPR051260">
    <property type="entry name" value="Diverse_substr_monoxygenases"/>
</dbReference>
<evidence type="ECO:0000313" key="9">
    <source>
        <dbReference type="EMBL" id="REH27624.1"/>
    </source>
</evidence>
<dbReference type="Gene3D" id="3.20.20.30">
    <property type="entry name" value="Luciferase-like domain"/>
    <property type="match status" value="1"/>
</dbReference>
<dbReference type="NCBIfam" id="TIGR03860">
    <property type="entry name" value="FMN_nitrolo"/>
    <property type="match status" value="1"/>
</dbReference>
<dbReference type="Pfam" id="PF00296">
    <property type="entry name" value="Bac_luciferase"/>
    <property type="match status" value="1"/>
</dbReference>
<dbReference type="GO" id="GO:0016705">
    <property type="term" value="F:oxidoreductase activity, acting on paired donors, with incorporation or reduction of molecular oxygen"/>
    <property type="evidence" value="ECO:0007669"/>
    <property type="project" value="InterPro"/>
</dbReference>
<name>A0A3E0GU57_9PSEU</name>
<dbReference type="EMBL" id="QUNO01000029">
    <property type="protein sequence ID" value="REH27624.1"/>
    <property type="molecule type" value="Genomic_DNA"/>
</dbReference>
<dbReference type="PANTHER" id="PTHR30011">
    <property type="entry name" value="ALKANESULFONATE MONOOXYGENASE-RELATED"/>
    <property type="match status" value="1"/>
</dbReference>
<accession>A0A3E0GU57</accession>
<proteinExistence type="inferred from homology"/>
<dbReference type="InterPro" id="IPR036661">
    <property type="entry name" value="Luciferase-like_sf"/>
</dbReference>
<feature type="binding site" evidence="6">
    <location>
        <position position="156"/>
    </location>
    <ligand>
        <name>FMN</name>
        <dbReference type="ChEBI" id="CHEBI:58210"/>
    </ligand>
</feature>